<accession>A0ABV5G6K4</accession>
<proteinExistence type="predicted"/>
<evidence type="ECO:0000256" key="1">
    <source>
        <dbReference type="SAM" id="MobiDB-lite"/>
    </source>
</evidence>
<sequence>MVADDLPGDPHAQPLGQVMGPAGVLGSDDVRGRQQVLQPLGGVGQVPDRCGRQHDLTGGVAEPVLGGLCRGHPLMLEVCPRTESPSG</sequence>
<name>A0ABV5G6K4_9MICC</name>
<feature type="region of interest" description="Disordered" evidence="1">
    <location>
        <begin position="1"/>
        <end position="32"/>
    </location>
</feature>
<dbReference type="Proteomes" id="UP001589575">
    <property type="component" value="Unassembled WGS sequence"/>
</dbReference>
<comment type="caution">
    <text evidence="2">The sequence shown here is derived from an EMBL/GenBank/DDBJ whole genome shotgun (WGS) entry which is preliminary data.</text>
</comment>
<gene>
    <name evidence="2" type="ORF">ACFFX0_26680</name>
</gene>
<evidence type="ECO:0000313" key="3">
    <source>
        <dbReference type="Proteomes" id="UP001589575"/>
    </source>
</evidence>
<reference evidence="2 3" key="1">
    <citation type="submission" date="2024-09" db="EMBL/GenBank/DDBJ databases">
        <authorList>
            <person name="Sun Q."/>
            <person name="Mori K."/>
        </authorList>
    </citation>
    <scope>NUCLEOTIDE SEQUENCE [LARGE SCALE GENOMIC DNA]</scope>
    <source>
        <strain evidence="2 3">CCM 7609</strain>
    </source>
</reference>
<keyword evidence="3" id="KW-1185">Reference proteome</keyword>
<dbReference type="EMBL" id="JBHMFI010000002">
    <property type="protein sequence ID" value="MFB9074581.1"/>
    <property type="molecule type" value="Genomic_DNA"/>
</dbReference>
<organism evidence="2 3">
    <name type="scientific">Citricoccus parietis</name>
    <dbReference type="NCBI Taxonomy" id="592307"/>
    <lineage>
        <taxon>Bacteria</taxon>
        <taxon>Bacillati</taxon>
        <taxon>Actinomycetota</taxon>
        <taxon>Actinomycetes</taxon>
        <taxon>Micrococcales</taxon>
        <taxon>Micrococcaceae</taxon>
        <taxon>Citricoccus</taxon>
    </lineage>
</organism>
<evidence type="ECO:0000313" key="2">
    <source>
        <dbReference type="EMBL" id="MFB9074581.1"/>
    </source>
</evidence>
<protein>
    <submittedName>
        <fullName evidence="2">Uncharacterized protein</fullName>
    </submittedName>
</protein>